<dbReference type="AlphaFoldDB" id="A0A382P7F9"/>
<reference evidence="1" key="1">
    <citation type="submission" date="2018-05" db="EMBL/GenBank/DDBJ databases">
        <authorList>
            <person name="Lanie J.A."/>
            <person name="Ng W.-L."/>
            <person name="Kazmierczak K.M."/>
            <person name="Andrzejewski T.M."/>
            <person name="Davidsen T.M."/>
            <person name="Wayne K.J."/>
            <person name="Tettelin H."/>
            <person name="Glass J.I."/>
            <person name="Rusch D."/>
            <person name="Podicherti R."/>
            <person name="Tsui H.-C.T."/>
            <person name="Winkler M.E."/>
        </authorList>
    </citation>
    <scope>NUCLEOTIDE SEQUENCE</scope>
</reference>
<organism evidence="1">
    <name type="scientific">marine metagenome</name>
    <dbReference type="NCBI Taxonomy" id="408172"/>
    <lineage>
        <taxon>unclassified sequences</taxon>
        <taxon>metagenomes</taxon>
        <taxon>ecological metagenomes</taxon>
    </lineage>
</organism>
<accession>A0A382P7F9</accession>
<proteinExistence type="predicted"/>
<sequence length="57" mass="6632">MLQPIFIISQRVIGTRMCSPTFFTLYATPYNRFCAVQHKTKLQGKYEIRVKYGSSVL</sequence>
<protein>
    <submittedName>
        <fullName evidence="1">Uncharacterized protein</fullName>
    </submittedName>
</protein>
<gene>
    <name evidence="1" type="ORF">METZ01_LOCUS321621</name>
</gene>
<dbReference type="EMBL" id="UINC01105091">
    <property type="protein sequence ID" value="SVC68767.1"/>
    <property type="molecule type" value="Genomic_DNA"/>
</dbReference>
<evidence type="ECO:0000313" key="1">
    <source>
        <dbReference type="EMBL" id="SVC68767.1"/>
    </source>
</evidence>
<name>A0A382P7F9_9ZZZZ</name>